<feature type="region of interest" description="Disordered" evidence="7">
    <location>
        <begin position="412"/>
        <end position="432"/>
    </location>
</feature>
<evidence type="ECO:0000256" key="8">
    <source>
        <dbReference type="SAM" id="Phobius"/>
    </source>
</evidence>
<keyword evidence="6 8" id="KW-0472">Membrane</keyword>
<proteinExistence type="predicted"/>
<dbReference type="InterPro" id="IPR036259">
    <property type="entry name" value="MFS_trans_sf"/>
</dbReference>
<dbReference type="Pfam" id="PF05977">
    <property type="entry name" value="MFS_3"/>
    <property type="match status" value="1"/>
</dbReference>
<dbReference type="PANTHER" id="PTHR23513:SF11">
    <property type="entry name" value="STAPHYLOFERRIN A TRANSPORTER"/>
    <property type="match status" value="1"/>
</dbReference>
<dbReference type="RefSeq" id="WP_261953963.1">
    <property type="nucleotide sequence ID" value="NZ_AP026073.1"/>
</dbReference>
<feature type="transmembrane region" description="Helical" evidence="8">
    <location>
        <begin position="361"/>
        <end position="385"/>
    </location>
</feature>
<protein>
    <submittedName>
        <fullName evidence="9">MFS transporter</fullName>
    </submittedName>
</protein>
<dbReference type="Gene3D" id="1.20.1250.20">
    <property type="entry name" value="MFS general substrate transporter like domains"/>
    <property type="match status" value="1"/>
</dbReference>
<evidence type="ECO:0000256" key="1">
    <source>
        <dbReference type="ARBA" id="ARBA00004651"/>
    </source>
</evidence>
<evidence type="ECO:0000256" key="7">
    <source>
        <dbReference type="SAM" id="MobiDB-lite"/>
    </source>
</evidence>
<dbReference type="SUPFAM" id="SSF103473">
    <property type="entry name" value="MFS general substrate transporter"/>
    <property type="match status" value="1"/>
</dbReference>
<sequence>MSSTAADAPQAEAPPPGRPAQHALRVRVFRRYVAGQLVSNTGTWMQRAAQDWLVLQLTGHSGTAVGIVTALQFLPQSLLGLWGGVIADRYPKRTLLLTTQSLMAGQALLLGVLTLGDTVRIWHVHALALALGVATALDGPARNAFIGELVGRERLPSAVSVNAAQFNAARILGPAAAGVTIAAVGNGWVFLLNAVSYAAVLAGLATMRPRELTSAPRRAAKDVRLTDAVRHIRTTPVLRRTLLLTAVIGTFGLNFQVTVSLMATTEFHTGAAAFGALSSAYAAGSLLGALRGAGRRRPPSLRLLVGWAATFGLLETATGVMPTPLACAVVLVPTGAAAVLVTTTANTLVQLTTAPDMRGRVLSVYFLVLLGGTPLGAPLIGWIAQTFGARYGLVLGGTAALLASGTAAASVTSTHPKGEASRDPVTAGPGDV</sequence>
<dbReference type="InterPro" id="IPR010290">
    <property type="entry name" value="TM_effector"/>
</dbReference>
<organism evidence="9 10">
    <name type="scientific">Streptomyces nigrescens</name>
    <dbReference type="NCBI Taxonomy" id="1920"/>
    <lineage>
        <taxon>Bacteria</taxon>
        <taxon>Bacillati</taxon>
        <taxon>Actinomycetota</taxon>
        <taxon>Actinomycetes</taxon>
        <taxon>Kitasatosporales</taxon>
        <taxon>Streptomycetaceae</taxon>
        <taxon>Streptomyces</taxon>
    </lineage>
</organism>
<dbReference type="CDD" id="cd06173">
    <property type="entry name" value="MFS_MefA_like"/>
    <property type="match status" value="1"/>
</dbReference>
<reference evidence="9" key="1">
    <citation type="submission" date="2022-06" db="EMBL/GenBank/DDBJ databases">
        <title>Complete genome sequence of Streptomyces nigrescens HEK616.</title>
        <authorList>
            <person name="Asamizu S."/>
            <person name="Onaka H."/>
        </authorList>
    </citation>
    <scope>NUCLEOTIDE SEQUENCE</scope>
    <source>
        <strain evidence="9">HEK616</strain>
    </source>
</reference>
<evidence type="ECO:0000256" key="6">
    <source>
        <dbReference type="ARBA" id="ARBA00023136"/>
    </source>
</evidence>
<feature type="transmembrane region" description="Helical" evidence="8">
    <location>
        <begin position="391"/>
        <end position="412"/>
    </location>
</feature>
<feature type="transmembrane region" description="Helical" evidence="8">
    <location>
        <begin position="328"/>
        <end position="349"/>
    </location>
</feature>
<keyword evidence="5 8" id="KW-1133">Transmembrane helix</keyword>
<keyword evidence="4 8" id="KW-0812">Transmembrane</keyword>
<feature type="region of interest" description="Disordered" evidence="7">
    <location>
        <begin position="1"/>
        <end position="20"/>
    </location>
</feature>
<feature type="transmembrane region" description="Helical" evidence="8">
    <location>
        <begin position="242"/>
        <end position="263"/>
    </location>
</feature>
<evidence type="ECO:0000256" key="5">
    <source>
        <dbReference type="ARBA" id="ARBA00022989"/>
    </source>
</evidence>
<feature type="transmembrane region" description="Helical" evidence="8">
    <location>
        <begin position="301"/>
        <end position="322"/>
    </location>
</feature>
<evidence type="ECO:0000256" key="3">
    <source>
        <dbReference type="ARBA" id="ARBA00022475"/>
    </source>
</evidence>
<evidence type="ECO:0000256" key="2">
    <source>
        <dbReference type="ARBA" id="ARBA00022448"/>
    </source>
</evidence>
<evidence type="ECO:0000313" key="10">
    <source>
        <dbReference type="Proteomes" id="UP001059597"/>
    </source>
</evidence>
<dbReference type="Proteomes" id="UP001059597">
    <property type="component" value="Chromosome"/>
</dbReference>
<keyword evidence="10" id="KW-1185">Reference proteome</keyword>
<evidence type="ECO:0000256" key="4">
    <source>
        <dbReference type="ARBA" id="ARBA00022692"/>
    </source>
</evidence>
<keyword evidence="3" id="KW-1003">Cell membrane</keyword>
<comment type="subcellular location">
    <subcellularLocation>
        <location evidence="1">Cell membrane</location>
        <topology evidence="1">Multi-pass membrane protein</topology>
    </subcellularLocation>
</comment>
<feature type="transmembrane region" description="Helical" evidence="8">
    <location>
        <begin position="188"/>
        <end position="207"/>
    </location>
</feature>
<name>A0ABN6QVW1_STRNI</name>
<keyword evidence="2" id="KW-0813">Transport</keyword>
<accession>A0ABN6QVW1</accession>
<feature type="transmembrane region" description="Helical" evidence="8">
    <location>
        <begin position="269"/>
        <end position="289"/>
    </location>
</feature>
<feature type="compositionally biased region" description="Low complexity" evidence="7">
    <location>
        <begin position="1"/>
        <end position="11"/>
    </location>
</feature>
<evidence type="ECO:0000313" key="9">
    <source>
        <dbReference type="EMBL" id="BDM70195.1"/>
    </source>
</evidence>
<dbReference type="PANTHER" id="PTHR23513">
    <property type="entry name" value="INTEGRAL MEMBRANE EFFLUX PROTEIN-RELATED"/>
    <property type="match status" value="1"/>
</dbReference>
<dbReference type="EMBL" id="AP026073">
    <property type="protein sequence ID" value="BDM70195.1"/>
    <property type="molecule type" value="Genomic_DNA"/>
</dbReference>
<gene>
    <name evidence="9" type="ORF">HEK616_36820</name>
</gene>